<reference evidence="17 18" key="1">
    <citation type="journal article" date="2018" name="MBio">
        <title>Comparative Genomics Reveals the Core Gene Toolbox for the Fungus-Insect Symbiosis.</title>
        <authorList>
            <person name="Wang Y."/>
            <person name="Stata M."/>
            <person name="Wang W."/>
            <person name="Stajich J.E."/>
            <person name="White M.M."/>
            <person name="Moncalvo J.M."/>
        </authorList>
    </citation>
    <scope>NUCLEOTIDE SEQUENCE [LARGE SCALE GENOMIC DNA]</scope>
    <source>
        <strain evidence="17 18">AUS-77-4</strain>
    </source>
</reference>
<evidence type="ECO:0000313" key="18">
    <source>
        <dbReference type="Proteomes" id="UP000245699"/>
    </source>
</evidence>
<keyword evidence="10" id="KW-0862">Zinc</keyword>
<evidence type="ECO:0000256" key="13">
    <source>
        <dbReference type="ARBA" id="ARBA00023128"/>
    </source>
</evidence>
<evidence type="ECO:0000256" key="14">
    <source>
        <dbReference type="ARBA" id="ARBA00034552"/>
    </source>
</evidence>
<comment type="similarity">
    <text evidence="4">Belongs to the peptidase M16 family. PreP subfamily.</text>
</comment>
<dbReference type="PANTHER" id="PTHR43016">
    <property type="entry name" value="PRESEQUENCE PROTEASE"/>
    <property type="match status" value="1"/>
</dbReference>
<dbReference type="Pfam" id="PF08367">
    <property type="entry name" value="M16C_assoc"/>
    <property type="match status" value="1"/>
</dbReference>
<keyword evidence="11" id="KW-0809">Transit peptide</keyword>
<evidence type="ECO:0000256" key="8">
    <source>
        <dbReference type="ARBA" id="ARBA00022723"/>
    </source>
</evidence>
<dbReference type="Pfam" id="PF00675">
    <property type="entry name" value="Peptidase_M16"/>
    <property type="match status" value="1"/>
</dbReference>
<dbReference type="Proteomes" id="UP000245699">
    <property type="component" value="Unassembled WGS sequence"/>
</dbReference>
<keyword evidence="9" id="KW-0378">Hydrolase</keyword>
<dbReference type="FunFam" id="3.30.830.10:FF:000013">
    <property type="entry name" value="Mitochondrial presequence protease"/>
    <property type="match status" value="1"/>
</dbReference>
<dbReference type="SUPFAM" id="SSF63411">
    <property type="entry name" value="LuxS/MPP-like metallohydrolase"/>
    <property type="match status" value="4"/>
</dbReference>
<proteinExistence type="inferred from homology"/>
<dbReference type="EMBL" id="MBFT01000415">
    <property type="protein sequence ID" value="PVU91436.1"/>
    <property type="molecule type" value="Genomic_DNA"/>
</dbReference>
<comment type="function">
    <text evidence="15">Degrades mitochondrial transit peptides after their cleavage in the intermembrane space or in the matrix, and presequence peptides; clearance of these peptides is required to keep the presequence processing machinery running. Preferentially cleaves the N-terminal side of paired basic amino acid residues. Also degrades other unstructured peptides. May function as an ATP-dependent peptidase as opposed to a metalloendopeptidase.</text>
</comment>
<dbReference type="GO" id="GO:0016485">
    <property type="term" value="P:protein processing"/>
    <property type="evidence" value="ECO:0007669"/>
    <property type="project" value="TreeGrafter"/>
</dbReference>
<name>A0A2T9YGG2_9FUNG</name>
<keyword evidence="8" id="KW-0479">Metal-binding</keyword>
<sequence length="1106" mass="124282">MFVSRITISNSFPNILLSTKPRNRIYLKSRLINMFTNLFKAGGNHALKTNRQLALKIENELHSSAKLLSRSFNTIKSKNSKIEQSVSSSIKNKIAINQKKSKLLSLPYSTIVNEKNTLESESFKIGQVINGFEVKKINEIQEFGVTTVLLVDQRTGAEWLHLKRDDNNNLFSVGFRTSVDNSTGVPHILEHTVLCGSKKYPVRDPFFKMLNRSMSTFMNAWTAHNYTQYPFSTQNLKDYENLQSVYLDAVFNPLLKEQDFLQEGWRLERDEYKNFQIKGVVYNEMKGAFSDAGSLLQTRTDHHLFPGTTYEHESGGDPAHITELTHEKLVEFHRRNYHPSNSKFFSYGNFPLGPQLEKVSKVLVNYEKSNPQTAQHIVVPFGTRSVTEEGPVEGSGDAANQTKFSISFLMNDVSDVYQTFKTQIFSSLLLEGTSAPMHQALIDSGIGPDFSANTGYNTQNKISSLTIGLQGISQDKIDSVENAIKKTLVEVYEKGFESKRIEAVIHSIELAFKHKTAHFGMSLMQMISSSWFLDIDPFVILNVESNLARLREESSKGNPFADIARKYLLNSDHSLKFTMTASSEFPNKQTTQEAKMLASMVKTLTEENMNVIDEQAEELAKVQKQVEDISCLPTLVLDDVSRNINRYAIDLSSVESVPVQWRVTATNGISYLKAINSIPNLPQNLVPYLPLFCEAITYLGTKKRQMQEIETEIDLYTGGISVTTFSSTDYDNLSISETGIRISSNCLDVNIPKMYELVSELIFETDFSNKERLRTLISASAAGIYNRIASSGHMYARSLAASTLSYESDFSNQTTGVGQALFIGQLNKHVLDSELESVIEALKQIQSYILSAENMRVAITTGSNSVDENCKHFAKMVSKYPTKTDKPSNNSTSSIVKFLPKPSRFICPLPFASNFAARSVLAVPYTHNDSTSLQVLAKILTPNFLHREIRESNGAYGGGAGYSAMSGMFSFFSYRDPNPLFSLDSFSRSIDYALTNEFSDRQLSESKLSLFKDLDGPISVSEEGTVYFNYGITDDMRQERRDQLFNVSIPDLKHVAEKYLLESKNNLRSDAVIGNSNSLSLLLMENDLDAKIQESDKKEWTTINLE</sequence>
<evidence type="ECO:0000259" key="16">
    <source>
        <dbReference type="SMART" id="SM01264"/>
    </source>
</evidence>
<evidence type="ECO:0000256" key="11">
    <source>
        <dbReference type="ARBA" id="ARBA00022946"/>
    </source>
</evidence>
<comment type="subunit">
    <text evidence="5">Monomer and homodimer; homodimerization is induced by binding of the substrate.</text>
</comment>
<comment type="cofactor">
    <cofactor evidence="1">
        <name>Zn(2+)</name>
        <dbReference type="ChEBI" id="CHEBI:29105"/>
    </cofactor>
</comment>
<dbReference type="InterPro" id="IPR007863">
    <property type="entry name" value="Peptidase_M16_C"/>
</dbReference>
<keyword evidence="12" id="KW-0482">Metalloprotease</keyword>
<dbReference type="GO" id="GO:0046872">
    <property type="term" value="F:metal ion binding"/>
    <property type="evidence" value="ECO:0007669"/>
    <property type="project" value="UniProtKB-KW"/>
</dbReference>
<dbReference type="SMART" id="SM01264">
    <property type="entry name" value="M16C_associated"/>
    <property type="match status" value="1"/>
</dbReference>
<gene>
    <name evidence="17" type="ORF">BB559_004141</name>
</gene>
<evidence type="ECO:0000313" key="17">
    <source>
        <dbReference type="EMBL" id="PVU91436.1"/>
    </source>
</evidence>
<evidence type="ECO:0000256" key="1">
    <source>
        <dbReference type="ARBA" id="ARBA00001947"/>
    </source>
</evidence>
<dbReference type="InterPro" id="IPR011249">
    <property type="entry name" value="Metalloenz_LuxS/M16"/>
</dbReference>
<dbReference type="FunFam" id="3.30.830.10:FF:000011">
    <property type="entry name" value="Presequence protease, mitochondrial"/>
    <property type="match status" value="1"/>
</dbReference>
<keyword evidence="7" id="KW-0645">Protease</keyword>
<evidence type="ECO:0000256" key="7">
    <source>
        <dbReference type="ARBA" id="ARBA00022670"/>
    </source>
</evidence>
<dbReference type="Pfam" id="PF05193">
    <property type="entry name" value="Peptidase_M16_C"/>
    <property type="match status" value="1"/>
</dbReference>
<feature type="domain" description="Peptidase M16C associated" evidence="16">
    <location>
        <begin position="579"/>
        <end position="826"/>
    </location>
</feature>
<dbReference type="FunFam" id="3.30.830.10:FF:000009">
    <property type="entry name" value="Presequence protease, mitochondrial"/>
    <property type="match status" value="1"/>
</dbReference>
<keyword evidence="13" id="KW-0496">Mitochondrion</keyword>
<dbReference type="InterPro" id="IPR055130">
    <property type="entry name" value="PreP_C"/>
</dbReference>
<dbReference type="Pfam" id="PF22516">
    <property type="entry name" value="PreP_C"/>
    <property type="match status" value="1"/>
</dbReference>
<comment type="caution">
    <text evidence="17">The sequence shown here is derived from an EMBL/GenBank/DDBJ whole genome shotgun (WGS) entry which is preliminary data.</text>
</comment>
<evidence type="ECO:0000256" key="4">
    <source>
        <dbReference type="ARBA" id="ARBA00007575"/>
    </source>
</evidence>
<evidence type="ECO:0000256" key="3">
    <source>
        <dbReference type="ARBA" id="ARBA00004569"/>
    </source>
</evidence>
<evidence type="ECO:0000256" key="2">
    <source>
        <dbReference type="ARBA" id="ARBA00004305"/>
    </source>
</evidence>
<dbReference type="GO" id="GO:0005758">
    <property type="term" value="C:mitochondrial intermembrane space"/>
    <property type="evidence" value="ECO:0007669"/>
    <property type="project" value="UniProtKB-SubCell"/>
</dbReference>
<evidence type="ECO:0000256" key="12">
    <source>
        <dbReference type="ARBA" id="ARBA00023049"/>
    </source>
</evidence>
<dbReference type="OrthoDB" id="10250783at2759"/>
<evidence type="ECO:0000256" key="10">
    <source>
        <dbReference type="ARBA" id="ARBA00022833"/>
    </source>
</evidence>
<protein>
    <recommendedName>
        <fullName evidence="6">Presequence protease, mitochondrial</fullName>
    </recommendedName>
    <alternativeName>
        <fullName evidence="14">Pitrilysin metalloproteinase</fullName>
    </alternativeName>
</protein>
<evidence type="ECO:0000256" key="9">
    <source>
        <dbReference type="ARBA" id="ARBA00022801"/>
    </source>
</evidence>
<evidence type="ECO:0000256" key="5">
    <source>
        <dbReference type="ARBA" id="ARBA00011853"/>
    </source>
</evidence>
<dbReference type="GO" id="GO:0004222">
    <property type="term" value="F:metalloendopeptidase activity"/>
    <property type="evidence" value="ECO:0007669"/>
    <property type="project" value="TreeGrafter"/>
</dbReference>
<dbReference type="Gene3D" id="3.30.830.10">
    <property type="entry name" value="Metalloenzyme, LuxS/M16 peptidase-like"/>
    <property type="match status" value="4"/>
</dbReference>
<evidence type="ECO:0000256" key="15">
    <source>
        <dbReference type="ARBA" id="ARBA00045897"/>
    </source>
</evidence>
<dbReference type="AlphaFoldDB" id="A0A2T9YGG2"/>
<dbReference type="STRING" id="61424.A0A2T9YGG2"/>
<dbReference type="InterPro" id="IPR013578">
    <property type="entry name" value="Peptidase_M16C_assoc"/>
</dbReference>
<accession>A0A2T9YGG2</accession>
<dbReference type="PANTHER" id="PTHR43016:SF13">
    <property type="entry name" value="PRESEQUENCE PROTEASE, MITOCHONDRIAL"/>
    <property type="match status" value="1"/>
</dbReference>
<dbReference type="InterPro" id="IPR011765">
    <property type="entry name" value="Pept_M16_N"/>
</dbReference>
<dbReference type="GO" id="GO:0005759">
    <property type="term" value="C:mitochondrial matrix"/>
    <property type="evidence" value="ECO:0007669"/>
    <property type="project" value="UniProtKB-SubCell"/>
</dbReference>
<evidence type="ECO:0000256" key="6">
    <source>
        <dbReference type="ARBA" id="ARBA00020167"/>
    </source>
</evidence>
<organism evidence="17 18">
    <name type="scientific">Furculomyces boomerangus</name>
    <dbReference type="NCBI Taxonomy" id="61424"/>
    <lineage>
        <taxon>Eukaryota</taxon>
        <taxon>Fungi</taxon>
        <taxon>Fungi incertae sedis</taxon>
        <taxon>Zoopagomycota</taxon>
        <taxon>Kickxellomycotina</taxon>
        <taxon>Harpellomycetes</taxon>
        <taxon>Harpellales</taxon>
        <taxon>Harpellaceae</taxon>
        <taxon>Furculomyces</taxon>
    </lineage>
</organism>
<comment type="subcellular location">
    <subcellularLocation>
        <location evidence="3">Mitochondrion intermembrane space</location>
    </subcellularLocation>
    <subcellularLocation>
        <location evidence="2">Mitochondrion matrix</location>
    </subcellularLocation>
</comment>
<keyword evidence="18" id="KW-1185">Reference proteome</keyword>